<evidence type="ECO:0000256" key="1">
    <source>
        <dbReference type="SAM" id="MobiDB-lite"/>
    </source>
</evidence>
<accession>A0A7S3IJC3</accession>
<gene>
    <name evidence="2" type="ORF">SINC0208_LOCUS4926</name>
</gene>
<feature type="compositionally biased region" description="Basic and acidic residues" evidence="1">
    <location>
        <begin position="12"/>
        <end position="23"/>
    </location>
</feature>
<protein>
    <recommendedName>
        <fullName evidence="3">C2H2-type domain-containing protein</fullName>
    </recommendedName>
</protein>
<feature type="region of interest" description="Disordered" evidence="1">
    <location>
        <begin position="1"/>
        <end position="23"/>
    </location>
</feature>
<dbReference type="AlphaFoldDB" id="A0A7S3IJC3"/>
<organism evidence="2">
    <name type="scientific">Strombidium inclinatum</name>
    <dbReference type="NCBI Taxonomy" id="197538"/>
    <lineage>
        <taxon>Eukaryota</taxon>
        <taxon>Sar</taxon>
        <taxon>Alveolata</taxon>
        <taxon>Ciliophora</taxon>
        <taxon>Intramacronucleata</taxon>
        <taxon>Spirotrichea</taxon>
        <taxon>Oligotrichia</taxon>
        <taxon>Strombidiidae</taxon>
        <taxon>Strombidium</taxon>
    </lineage>
</organism>
<proteinExistence type="predicted"/>
<evidence type="ECO:0008006" key="3">
    <source>
        <dbReference type="Google" id="ProtNLM"/>
    </source>
</evidence>
<evidence type="ECO:0000313" key="2">
    <source>
        <dbReference type="EMBL" id="CAE0324335.1"/>
    </source>
</evidence>
<dbReference type="Pfam" id="PF13913">
    <property type="entry name" value="zf-C2HC_2"/>
    <property type="match status" value="1"/>
</dbReference>
<dbReference type="Gene3D" id="3.30.160.60">
    <property type="entry name" value="Classic Zinc Finger"/>
    <property type="match status" value="1"/>
</dbReference>
<reference evidence="2" key="1">
    <citation type="submission" date="2021-01" db="EMBL/GenBank/DDBJ databases">
        <authorList>
            <person name="Corre E."/>
            <person name="Pelletier E."/>
            <person name="Niang G."/>
            <person name="Scheremetjew M."/>
            <person name="Finn R."/>
            <person name="Kale V."/>
            <person name="Holt S."/>
            <person name="Cochrane G."/>
            <person name="Meng A."/>
            <person name="Brown T."/>
            <person name="Cohen L."/>
        </authorList>
    </citation>
    <scope>NUCLEOTIDE SEQUENCE</scope>
    <source>
        <strain evidence="2">S3</strain>
    </source>
</reference>
<dbReference type="EMBL" id="HBIH01011944">
    <property type="protein sequence ID" value="CAE0324335.1"/>
    <property type="molecule type" value="Transcribed_RNA"/>
</dbReference>
<sequence length="133" mass="15080">MLPTDLGAHKAQHQEEQGLATESKEGKIPCEICGRSFLPASLKKHILWMHSSKEELQKLKANCQFCGLLLKPCNLKNHIRSFHKQQFSRLYPEADEASEESEGLAMLDKQYSEGSLGEVTPAEVRSLRIRLFE</sequence>
<name>A0A7S3IJC3_9SPIT</name>